<name>A0A396EF44_BACT4</name>
<dbReference type="AlphaFoldDB" id="A0A396EF44"/>
<protein>
    <submittedName>
        <fullName evidence="3">Uncharacterized protein</fullName>
    </submittedName>
</protein>
<keyword evidence="1" id="KW-0472">Membrane</keyword>
<dbReference type="EMBL" id="WCSY01000006">
    <property type="protein sequence ID" value="KAB4314333.1"/>
    <property type="molecule type" value="Genomic_DNA"/>
</dbReference>
<evidence type="ECO:0000313" key="3">
    <source>
        <dbReference type="EMBL" id="RHD91065.1"/>
    </source>
</evidence>
<gene>
    <name evidence="3" type="ORF">DW780_02770</name>
    <name evidence="2" type="ORF">GAO51_07415</name>
</gene>
<sequence>MTIAIYHTFYCHLSPSYYLLLMIQCLLLITCYLLLVTFPYIQPLTLYNKYHILPVSFTYSAFILPLRH</sequence>
<keyword evidence="1" id="KW-1133">Transmembrane helix</keyword>
<reference evidence="2 5" key="2">
    <citation type="journal article" date="2019" name="Nat. Med.">
        <title>A library of human gut bacterial isolates paired with longitudinal multiomics data enables mechanistic microbiome research.</title>
        <authorList>
            <person name="Poyet M."/>
            <person name="Groussin M."/>
            <person name="Gibbons S.M."/>
            <person name="Avila-Pacheco J."/>
            <person name="Jiang X."/>
            <person name="Kearney S.M."/>
            <person name="Perrotta A.R."/>
            <person name="Berdy B."/>
            <person name="Zhao S."/>
            <person name="Lieberman T.D."/>
            <person name="Swanson P.K."/>
            <person name="Smith M."/>
            <person name="Roesemann S."/>
            <person name="Alexander J.E."/>
            <person name="Rich S.A."/>
            <person name="Livny J."/>
            <person name="Vlamakis H."/>
            <person name="Clish C."/>
            <person name="Bullock K."/>
            <person name="Deik A."/>
            <person name="Scott J."/>
            <person name="Pierce K.A."/>
            <person name="Xavier R.J."/>
            <person name="Alm E.J."/>
        </authorList>
    </citation>
    <scope>NUCLEOTIDE SEQUENCE [LARGE SCALE GENOMIC DNA]</scope>
    <source>
        <strain evidence="2 5">BIOML-A188</strain>
    </source>
</reference>
<organism evidence="3 4">
    <name type="scientific">Bacteroides thetaiotaomicron</name>
    <dbReference type="NCBI Taxonomy" id="818"/>
    <lineage>
        <taxon>Bacteria</taxon>
        <taxon>Pseudomonadati</taxon>
        <taxon>Bacteroidota</taxon>
        <taxon>Bacteroidia</taxon>
        <taxon>Bacteroidales</taxon>
        <taxon>Bacteroidaceae</taxon>
        <taxon>Bacteroides</taxon>
    </lineage>
</organism>
<comment type="caution">
    <text evidence="3">The sequence shown here is derived from an EMBL/GenBank/DDBJ whole genome shotgun (WGS) entry which is preliminary data.</text>
</comment>
<keyword evidence="1" id="KW-0812">Transmembrane</keyword>
<reference evidence="3 4" key="1">
    <citation type="submission" date="2018-08" db="EMBL/GenBank/DDBJ databases">
        <title>A genome reference for cultivated species of the human gut microbiota.</title>
        <authorList>
            <person name="Zou Y."/>
            <person name="Xue W."/>
            <person name="Luo G."/>
        </authorList>
    </citation>
    <scope>NUCLEOTIDE SEQUENCE [LARGE SCALE GENOMIC DNA]</scope>
    <source>
        <strain evidence="3 4">AM30-26</strain>
    </source>
</reference>
<dbReference type="Proteomes" id="UP000440614">
    <property type="component" value="Unassembled WGS sequence"/>
</dbReference>
<evidence type="ECO:0000313" key="2">
    <source>
        <dbReference type="EMBL" id="KAB4314333.1"/>
    </source>
</evidence>
<dbReference type="Proteomes" id="UP000284785">
    <property type="component" value="Unassembled WGS sequence"/>
</dbReference>
<evidence type="ECO:0000313" key="4">
    <source>
        <dbReference type="Proteomes" id="UP000284785"/>
    </source>
</evidence>
<dbReference type="EMBL" id="QSJP01000002">
    <property type="protein sequence ID" value="RHD91065.1"/>
    <property type="molecule type" value="Genomic_DNA"/>
</dbReference>
<feature type="transmembrane region" description="Helical" evidence="1">
    <location>
        <begin position="17"/>
        <end position="38"/>
    </location>
</feature>
<evidence type="ECO:0000313" key="5">
    <source>
        <dbReference type="Proteomes" id="UP000440614"/>
    </source>
</evidence>
<proteinExistence type="predicted"/>
<evidence type="ECO:0000256" key="1">
    <source>
        <dbReference type="SAM" id="Phobius"/>
    </source>
</evidence>
<accession>A0A396EF44</accession>